<keyword evidence="2" id="KW-0614">Plasmid</keyword>
<dbReference type="Proteomes" id="UP000005212">
    <property type="component" value="Plasmid unnamed32"/>
</dbReference>
<name>I0FFD9_BORCA</name>
<dbReference type="EMBL" id="CP003458">
    <property type="protein sequence ID" value="AFI32195.1"/>
    <property type="molecule type" value="Genomic_DNA"/>
</dbReference>
<dbReference type="AlphaFoldDB" id="I0FFD9"/>
<dbReference type="KEGG" id="bcw:Q7M_1197"/>
<geneLocation type="plasmid" evidence="3">
    <name>unnamed32</name>
</geneLocation>
<dbReference type="RefSeq" id="WP_014683392.1">
    <property type="nucleotide sequence ID" value="NC_017787.1"/>
</dbReference>
<evidence type="ECO:0000313" key="3">
    <source>
        <dbReference type="Proteomes" id="UP000005212"/>
    </source>
</evidence>
<organism evidence="2 3">
    <name type="scientific">Borrelia crocidurae (strain Achema)</name>
    <dbReference type="NCBI Taxonomy" id="1155096"/>
    <lineage>
        <taxon>Bacteria</taxon>
        <taxon>Pseudomonadati</taxon>
        <taxon>Spirochaetota</taxon>
        <taxon>Spirochaetia</taxon>
        <taxon>Spirochaetales</taxon>
        <taxon>Borreliaceae</taxon>
        <taxon>Borrelia</taxon>
    </lineage>
</organism>
<evidence type="ECO:0000259" key="1">
    <source>
        <dbReference type="Pfam" id="PF13382"/>
    </source>
</evidence>
<evidence type="ECO:0000313" key="2">
    <source>
        <dbReference type="EMBL" id="AFI32195.1"/>
    </source>
</evidence>
<protein>
    <recommendedName>
        <fullName evidence="1">Adenine deaminase C-terminal domain-containing protein</fullName>
    </recommendedName>
</protein>
<dbReference type="InterPro" id="IPR026912">
    <property type="entry name" value="Adenine_deam_C"/>
</dbReference>
<gene>
    <name evidence="2" type="ordered locus">Q7M_1197</name>
</gene>
<reference evidence="2 3" key="1">
    <citation type="journal article" date="2012" name="J. Bacteriol.">
        <title>Complete Genome Sequence of Borrelia crocidurae.</title>
        <authorList>
            <person name="Elbir H."/>
            <person name="Gimenez G."/>
            <person name="Robert C."/>
            <person name="Bergstrom S."/>
            <person name="Cutler S."/>
            <person name="Raoult D."/>
            <person name="Drancourt M."/>
        </authorList>
    </citation>
    <scope>NUCLEOTIDE SEQUENCE [LARGE SCALE GENOMIC DNA]</scope>
    <source>
        <strain evidence="2 3">Achema</strain>
        <plasmid evidence="3">unnamed32</plasmid>
    </source>
</reference>
<dbReference type="Pfam" id="PF13382">
    <property type="entry name" value="Adenine_deam_C"/>
    <property type="match status" value="1"/>
</dbReference>
<accession>I0FFD9</accession>
<sequence length="63" mass="7299">MSISLVDYSLLHLNIYNFYFNTYYSIKNFGLRNRAIGSTVVHDSHNIIVLGTNDEYLCKINPI</sequence>
<feature type="domain" description="Adenine deaminase C-terminal" evidence="1">
    <location>
        <begin position="26"/>
        <end position="58"/>
    </location>
</feature>
<proteinExistence type="predicted"/>
<reference evidence="3" key="2">
    <citation type="submission" date="2012-03" db="EMBL/GenBank/DDBJ databases">
        <title>Complete genome sequence of Borrelia crocidurae.</title>
        <authorList>
            <person name="Elbir H."/>
            <person name="Gimenez G."/>
            <person name="Robert C."/>
            <person name="Raoult D."/>
            <person name="Drancourt M."/>
        </authorList>
    </citation>
    <scope>NUCLEOTIDE SEQUENCE [LARGE SCALE GENOMIC DNA]</scope>
    <source>
        <strain evidence="3">Achema</strain>
        <plasmid evidence="3">unnamed32</plasmid>
    </source>
</reference>
<dbReference type="HOGENOM" id="CLU_2876901_0_0_12"/>